<sequence length="201" mass="23180">MYTRVKSYIKQFERDDHRIEMQRKTDIKAIAEAMKQHSIEFYQCIFICTHNSRRSIFGQVWATVLADYYAVALNAFSGGTEVTTVNNNALLALADLGFEVQEPQNADNPKVEVRYGSSSVVHCFSKVFDDDPNPHRDFFAMMMCDHAAEHCPIIPNALERFNLTYPDPKRFDGTAQQNQEYKRVALTIGQELSYLFRCFQV</sequence>
<accession>A0A4U5TRM9</accession>
<comment type="caution">
    <text evidence="1">The sequence shown here is derived from an EMBL/GenBank/DDBJ whole genome shotgun (WGS) entry which is preliminary data.</text>
</comment>
<evidence type="ECO:0000313" key="2">
    <source>
        <dbReference type="Proteomes" id="UP000306552"/>
    </source>
</evidence>
<organism evidence="1 2">
    <name type="scientific">Mesohalobacter halotolerans</name>
    <dbReference type="NCBI Taxonomy" id="1883405"/>
    <lineage>
        <taxon>Bacteria</taxon>
        <taxon>Pseudomonadati</taxon>
        <taxon>Bacteroidota</taxon>
        <taxon>Flavobacteriia</taxon>
        <taxon>Flavobacteriales</taxon>
        <taxon>Flavobacteriaceae</taxon>
        <taxon>Mesohalobacter</taxon>
    </lineage>
</organism>
<protein>
    <recommendedName>
        <fullName evidence="3">Protein-tyrosine-phosphatase</fullName>
    </recommendedName>
</protein>
<name>A0A4U5TRM9_9FLAO</name>
<gene>
    <name evidence="1" type="ORF">FCN74_06995</name>
</gene>
<evidence type="ECO:0000313" key="1">
    <source>
        <dbReference type="EMBL" id="TKS56766.1"/>
    </source>
</evidence>
<dbReference type="InterPro" id="IPR036196">
    <property type="entry name" value="Ptyr_pPase_sf"/>
</dbReference>
<keyword evidence="2" id="KW-1185">Reference proteome</keyword>
<dbReference type="EMBL" id="SWMU01000002">
    <property type="protein sequence ID" value="TKS56766.1"/>
    <property type="molecule type" value="Genomic_DNA"/>
</dbReference>
<dbReference type="AlphaFoldDB" id="A0A4U5TRM9"/>
<evidence type="ECO:0008006" key="3">
    <source>
        <dbReference type="Google" id="ProtNLM"/>
    </source>
</evidence>
<dbReference type="PANTHER" id="PTHR43428">
    <property type="entry name" value="ARSENATE REDUCTASE"/>
    <property type="match status" value="1"/>
</dbReference>
<dbReference type="Gene3D" id="3.40.50.2300">
    <property type="match status" value="1"/>
</dbReference>
<proteinExistence type="predicted"/>
<dbReference type="RefSeq" id="WP_138931868.1">
    <property type="nucleotide sequence ID" value="NZ_SWMU01000002.1"/>
</dbReference>
<dbReference type="PANTHER" id="PTHR43428:SF1">
    <property type="entry name" value="ARSENATE REDUCTASE"/>
    <property type="match status" value="1"/>
</dbReference>
<dbReference type="Proteomes" id="UP000306552">
    <property type="component" value="Unassembled WGS sequence"/>
</dbReference>
<reference evidence="1 2" key="1">
    <citation type="submission" date="2019-04" db="EMBL/GenBank/DDBJ databases">
        <title>Psychroflexus halotolerans sp. nov., isolated from a marine solar saltern.</title>
        <authorList>
            <person name="Feng X."/>
        </authorList>
    </citation>
    <scope>NUCLEOTIDE SEQUENCE [LARGE SCALE GENOMIC DNA]</scope>
    <source>
        <strain evidence="1 2">WDS2C27</strain>
    </source>
</reference>
<dbReference type="SUPFAM" id="SSF52788">
    <property type="entry name" value="Phosphotyrosine protein phosphatases I"/>
    <property type="match status" value="1"/>
</dbReference>
<dbReference type="OrthoDB" id="9793058at2"/>